<dbReference type="RefSeq" id="WP_345565996.1">
    <property type="nucleotide sequence ID" value="NZ_BAABDQ010000012.1"/>
</dbReference>
<sequence length="263" mass="28668">MGSLGNGSGKWVRRFHAVPTGKIRLFCFPHAGGSASYYFPMSRSFDGRDVEVLAVQYPGRQDRRTEPCVTDLAVLADLIGEALDEWTDMPFAFWGHSMGALLAFEVARRREALGRSVPLLLFASGRRAPSRYRDGRVHLLDDPGLTAELTRLGGTDPRLLAEPDLRAAILPTTRADYQAVETYVDTLGTPVSCPITVVIGDSDPDVTLEEAADWAGHTTGRFDLKVLPGGHFYLESRRREVLAVITGALNRSLPVPTAEGTAS</sequence>
<evidence type="ECO:0000259" key="2">
    <source>
        <dbReference type="Pfam" id="PF00975"/>
    </source>
</evidence>
<dbReference type="InterPro" id="IPR029058">
    <property type="entry name" value="AB_hydrolase_fold"/>
</dbReference>
<dbReference type="Pfam" id="PF00975">
    <property type="entry name" value="Thioesterase"/>
    <property type="match status" value="1"/>
</dbReference>
<evidence type="ECO:0000313" key="4">
    <source>
        <dbReference type="Proteomes" id="UP001500630"/>
    </source>
</evidence>
<comment type="similarity">
    <text evidence="1">Belongs to the thioesterase family.</text>
</comment>
<dbReference type="SUPFAM" id="SSF53474">
    <property type="entry name" value="alpha/beta-Hydrolases"/>
    <property type="match status" value="1"/>
</dbReference>
<keyword evidence="4" id="KW-1185">Reference proteome</keyword>
<accession>A0ABP6XGD5</accession>
<evidence type="ECO:0000313" key="3">
    <source>
        <dbReference type="EMBL" id="GAA3566805.1"/>
    </source>
</evidence>
<dbReference type="InterPro" id="IPR001031">
    <property type="entry name" value="Thioesterase"/>
</dbReference>
<dbReference type="Gene3D" id="3.40.50.1820">
    <property type="entry name" value="alpha/beta hydrolase"/>
    <property type="match status" value="1"/>
</dbReference>
<organism evidence="3 4">
    <name type="scientific">Nonomuraea rosea</name>
    <dbReference type="NCBI Taxonomy" id="638574"/>
    <lineage>
        <taxon>Bacteria</taxon>
        <taxon>Bacillati</taxon>
        <taxon>Actinomycetota</taxon>
        <taxon>Actinomycetes</taxon>
        <taxon>Streptosporangiales</taxon>
        <taxon>Streptosporangiaceae</taxon>
        <taxon>Nonomuraea</taxon>
    </lineage>
</organism>
<dbReference type="PANTHER" id="PTHR11487">
    <property type="entry name" value="THIOESTERASE"/>
    <property type="match status" value="1"/>
</dbReference>
<keyword evidence="3" id="KW-0378">Hydrolase</keyword>
<proteinExistence type="inferred from homology"/>
<dbReference type="GO" id="GO:0016787">
    <property type="term" value="F:hydrolase activity"/>
    <property type="evidence" value="ECO:0007669"/>
    <property type="project" value="UniProtKB-KW"/>
</dbReference>
<comment type="caution">
    <text evidence="3">The sequence shown here is derived from an EMBL/GenBank/DDBJ whole genome shotgun (WGS) entry which is preliminary data.</text>
</comment>
<dbReference type="PANTHER" id="PTHR11487:SF0">
    <property type="entry name" value="S-ACYL FATTY ACID SYNTHASE THIOESTERASE, MEDIUM CHAIN"/>
    <property type="match status" value="1"/>
</dbReference>
<dbReference type="InterPro" id="IPR012223">
    <property type="entry name" value="TEII"/>
</dbReference>
<evidence type="ECO:0000256" key="1">
    <source>
        <dbReference type="ARBA" id="ARBA00007169"/>
    </source>
</evidence>
<dbReference type="EMBL" id="BAABDQ010000012">
    <property type="protein sequence ID" value="GAA3566805.1"/>
    <property type="molecule type" value="Genomic_DNA"/>
</dbReference>
<name>A0ABP6XGD5_9ACTN</name>
<reference evidence="4" key="1">
    <citation type="journal article" date="2019" name="Int. J. Syst. Evol. Microbiol.">
        <title>The Global Catalogue of Microorganisms (GCM) 10K type strain sequencing project: providing services to taxonomists for standard genome sequencing and annotation.</title>
        <authorList>
            <consortium name="The Broad Institute Genomics Platform"/>
            <consortium name="The Broad Institute Genome Sequencing Center for Infectious Disease"/>
            <person name="Wu L."/>
            <person name="Ma J."/>
        </authorList>
    </citation>
    <scope>NUCLEOTIDE SEQUENCE [LARGE SCALE GENOMIC DNA]</scope>
    <source>
        <strain evidence="4">JCM 17326</strain>
    </source>
</reference>
<feature type="domain" description="Thioesterase" evidence="2">
    <location>
        <begin position="24"/>
        <end position="245"/>
    </location>
</feature>
<dbReference type="Proteomes" id="UP001500630">
    <property type="component" value="Unassembled WGS sequence"/>
</dbReference>
<gene>
    <name evidence="3" type="ORF">GCM10022419_054350</name>
</gene>
<protein>
    <submittedName>
        <fullName evidence="3">Alpha/beta fold hydrolase</fullName>
    </submittedName>
</protein>